<dbReference type="InterPro" id="IPR001387">
    <property type="entry name" value="Cro/C1-type_HTH"/>
</dbReference>
<organism evidence="6 7">
    <name type="scientific">Xenorhabdus stockiae</name>
    <dbReference type="NCBI Taxonomy" id="351614"/>
    <lineage>
        <taxon>Bacteria</taxon>
        <taxon>Pseudomonadati</taxon>
        <taxon>Pseudomonadota</taxon>
        <taxon>Gammaproteobacteria</taxon>
        <taxon>Enterobacterales</taxon>
        <taxon>Morganellaceae</taxon>
        <taxon>Xenorhabdus</taxon>
    </lineage>
</organism>
<evidence type="ECO:0000259" key="5">
    <source>
        <dbReference type="PROSITE" id="PS50943"/>
    </source>
</evidence>
<evidence type="ECO:0000256" key="4">
    <source>
        <dbReference type="ARBA" id="ARBA00023163"/>
    </source>
</evidence>
<name>A0A2D0KAW9_9GAMM</name>
<comment type="similarity">
    <text evidence="1">Belongs to the ner transcriptional regulatory family.</text>
</comment>
<protein>
    <submittedName>
        <fullName evidence="6">Sugar fermentation stimulation protein B</fullName>
    </submittedName>
</protein>
<gene>
    <name evidence="6" type="ORF">Xsto_03943</name>
</gene>
<dbReference type="EMBL" id="NJAJ01000067">
    <property type="protein sequence ID" value="PHM60512.1"/>
    <property type="molecule type" value="Genomic_DNA"/>
</dbReference>
<dbReference type="Proteomes" id="UP000222366">
    <property type="component" value="Unassembled WGS sequence"/>
</dbReference>
<dbReference type="GO" id="GO:0003677">
    <property type="term" value="F:DNA binding"/>
    <property type="evidence" value="ECO:0007669"/>
    <property type="project" value="UniProtKB-KW"/>
</dbReference>
<reference evidence="6 7" key="1">
    <citation type="journal article" date="2017" name="Nat. Microbiol.">
        <title>Natural product diversity associated with the nematode symbionts Photorhabdus and Xenorhabdus.</title>
        <authorList>
            <person name="Tobias N.J."/>
            <person name="Wolff H."/>
            <person name="Djahanschiri B."/>
            <person name="Grundmann F."/>
            <person name="Kronenwerth M."/>
            <person name="Shi Y.M."/>
            <person name="Simonyi S."/>
            <person name="Grun P."/>
            <person name="Shapiro-Ilan D."/>
            <person name="Pidot S.J."/>
            <person name="Stinear T.P."/>
            <person name="Ebersberger I."/>
            <person name="Bode H.B."/>
        </authorList>
    </citation>
    <scope>NUCLEOTIDE SEQUENCE [LARGE SCALE GENOMIC DNA]</scope>
    <source>
        <strain evidence="6 7">DSM 17904</strain>
    </source>
</reference>
<keyword evidence="7" id="KW-1185">Reference proteome</keyword>
<dbReference type="Gene3D" id="1.10.260.40">
    <property type="entry name" value="lambda repressor-like DNA-binding domains"/>
    <property type="match status" value="1"/>
</dbReference>
<evidence type="ECO:0000313" key="7">
    <source>
        <dbReference type="Proteomes" id="UP000222366"/>
    </source>
</evidence>
<dbReference type="SUPFAM" id="SSF47413">
    <property type="entry name" value="lambda repressor-like DNA-binding domains"/>
    <property type="match status" value="2"/>
</dbReference>
<evidence type="ECO:0000313" key="6">
    <source>
        <dbReference type="EMBL" id="PHM60512.1"/>
    </source>
</evidence>
<dbReference type="PROSITE" id="PS50943">
    <property type="entry name" value="HTH_CROC1"/>
    <property type="match status" value="1"/>
</dbReference>
<accession>A0A2D0KAW9</accession>
<keyword evidence="3" id="KW-0238">DNA-binding</keyword>
<proteinExistence type="inferred from homology"/>
<evidence type="ECO:0000256" key="1">
    <source>
        <dbReference type="ARBA" id="ARBA00006157"/>
    </source>
</evidence>
<feature type="domain" description="HTH cro/C1-type" evidence="5">
    <location>
        <begin position="123"/>
        <end position="177"/>
    </location>
</feature>
<evidence type="ECO:0000256" key="3">
    <source>
        <dbReference type="ARBA" id="ARBA00023125"/>
    </source>
</evidence>
<dbReference type="AlphaFoldDB" id="A0A2D0KAW9"/>
<dbReference type="Pfam" id="PF13693">
    <property type="entry name" value="HTH_35"/>
    <property type="match status" value="1"/>
</dbReference>
<dbReference type="InterPro" id="IPR038722">
    <property type="entry name" value="Ner_HTH_dom"/>
</dbReference>
<dbReference type="InterPro" id="IPR010982">
    <property type="entry name" value="Lambda_DNA-bd_dom_sf"/>
</dbReference>
<keyword evidence="2" id="KW-0805">Transcription regulation</keyword>
<sequence>MNTTEDWHPAEVVAALRKIGTSMAELSRESGLNPSTLANTLNRGWPRGEWIIAQRLNLHPSQIWPSRYFDHAGNLKERKPRKSSQWAGGEPVKIFDNLLAVSAESSPCKPDNMIGEIMLKTGLQLLREECNFSPWAISEALDIPLSSIAQIERLGKDVKLSTLKRYVEAIGGKLSLRVELPNGDIRTLRV</sequence>
<keyword evidence="4" id="KW-0804">Transcription</keyword>
<comment type="caution">
    <text evidence="6">The sequence shown here is derived from an EMBL/GenBank/DDBJ whole genome shotgun (WGS) entry which is preliminary data.</text>
</comment>
<evidence type="ECO:0000256" key="2">
    <source>
        <dbReference type="ARBA" id="ARBA00023015"/>
    </source>
</evidence>